<dbReference type="STRING" id="1162668.LFE_0572"/>
<dbReference type="Proteomes" id="UP000007382">
    <property type="component" value="Chromosome"/>
</dbReference>
<dbReference type="GO" id="GO:0003676">
    <property type="term" value="F:nucleic acid binding"/>
    <property type="evidence" value="ECO:0007669"/>
    <property type="project" value="InterPro"/>
</dbReference>
<proteinExistence type="predicted"/>
<name>I0ILY9_LEPFC</name>
<dbReference type="AlphaFoldDB" id="I0ILY9"/>
<dbReference type="PATRIC" id="fig|1162668.3.peg.673"/>
<protein>
    <recommendedName>
        <fullName evidence="3">DUF91 domain-containing protein</fullName>
    </recommendedName>
</protein>
<dbReference type="KEGG" id="lfc:LFE_0572"/>
<keyword evidence="2" id="KW-1185">Reference proteome</keyword>
<dbReference type="RefSeq" id="WP_014448780.1">
    <property type="nucleotide sequence ID" value="NC_017094.1"/>
</dbReference>
<dbReference type="OrthoDB" id="570199at2"/>
<dbReference type="InterPro" id="IPR011856">
    <property type="entry name" value="tRNA_endonuc-like_dom_sf"/>
</dbReference>
<dbReference type="eggNOG" id="COG1637">
    <property type="taxonomic scope" value="Bacteria"/>
</dbReference>
<sequence length="361" mass="41124">MSIELGLWRIDDKLQPIHFEPMESESRLEDILAKNIGILAPELMVIGRQVRTSFDKVIDILAIDITGNLSVIELKKEKTPRNIVAQVLDYGSWISTLHDEDIANIHNNYLKRYFPEKQLQSINENFCRYFNVKTMPDELNQSHQLIIVASFLDPSTERIVDYLAEQYKVDIKTIFFRFFKDGESEYLARVWSGEPIISSNSTDSESRKWNGEYYVSFGGNDKNRDWEEAIKYGFISAGGGAWYSNTLQMLAPGARIWVNIPGTGYVGVGRVISPAVPVENFRVKDEPIISLPLNIAKSNRSDVFPDSAEYLVGVDWIKTVPLAEAVKEKGFFGNQNSVARPTDPKWNNTIERLRQRFGVTS</sequence>
<accession>I0ILY9</accession>
<evidence type="ECO:0000313" key="1">
    <source>
        <dbReference type="EMBL" id="BAM06288.1"/>
    </source>
</evidence>
<evidence type="ECO:0000313" key="2">
    <source>
        <dbReference type="Proteomes" id="UP000007382"/>
    </source>
</evidence>
<reference evidence="1 2" key="1">
    <citation type="journal article" date="2012" name="J. Bacteriol.">
        <title>Complete Genome Sequence of Leptospirillum ferrooxidans Strain C2-3, Isolated from a Fresh Volcanic Ash Deposit on the Island of Miyake, Japan.</title>
        <authorList>
            <person name="Fujimura R."/>
            <person name="Sato Y."/>
            <person name="Nishizawa T."/>
            <person name="Oshima K."/>
            <person name="Kim S.-W."/>
            <person name="Hattori M."/>
            <person name="Kamijo T."/>
            <person name="Ohta H."/>
        </authorList>
    </citation>
    <scope>NUCLEOTIDE SEQUENCE [LARGE SCALE GENOMIC DNA]</scope>
    <source>
        <strain evidence="1 2">C2-3</strain>
    </source>
</reference>
<dbReference type="HOGENOM" id="CLU_760045_0_0_0"/>
<dbReference type="EMBL" id="AP012342">
    <property type="protein sequence ID" value="BAM06288.1"/>
    <property type="molecule type" value="Genomic_DNA"/>
</dbReference>
<reference evidence="2" key="2">
    <citation type="submission" date="2012-03" db="EMBL/GenBank/DDBJ databases">
        <title>The complete genome sequence of the pioneer microbe on fresh volcanic deposit, Leptospirillum ferrooxidans strain C2-3.</title>
        <authorList>
            <person name="Fujimura R."/>
            <person name="Sato Y."/>
            <person name="Nishizawa T."/>
            <person name="Nanba K."/>
            <person name="Oshima K."/>
            <person name="Hattori M."/>
            <person name="Kamijo T."/>
            <person name="Ohta H."/>
        </authorList>
    </citation>
    <scope>NUCLEOTIDE SEQUENCE [LARGE SCALE GENOMIC DNA]</scope>
    <source>
        <strain evidence="2">C2-3</strain>
    </source>
</reference>
<gene>
    <name evidence="1" type="ordered locus">LFE_0572</name>
</gene>
<dbReference type="Gene3D" id="3.40.1350.10">
    <property type="match status" value="1"/>
</dbReference>
<evidence type="ECO:0008006" key="3">
    <source>
        <dbReference type="Google" id="ProtNLM"/>
    </source>
</evidence>
<organism evidence="1 2">
    <name type="scientific">Leptospirillum ferrooxidans (strain C2-3)</name>
    <dbReference type="NCBI Taxonomy" id="1162668"/>
    <lineage>
        <taxon>Bacteria</taxon>
        <taxon>Pseudomonadati</taxon>
        <taxon>Nitrospirota</taxon>
        <taxon>Nitrospiria</taxon>
        <taxon>Nitrospirales</taxon>
        <taxon>Nitrospiraceae</taxon>
        <taxon>Leptospirillum</taxon>
    </lineage>
</organism>